<dbReference type="InterPro" id="IPR025444">
    <property type="entry name" value="Monooxy_af470"/>
</dbReference>
<feature type="region of interest" description="Disordered" evidence="1">
    <location>
        <begin position="152"/>
        <end position="173"/>
    </location>
</feature>
<reference evidence="2 3" key="1">
    <citation type="submission" date="2020-10" db="EMBL/GenBank/DDBJ databases">
        <title>Draft genome of Ramlibacter aquaticus LMG 30558.</title>
        <authorList>
            <person name="Props R."/>
        </authorList>
    </citation>
    <scope>NUCLEOTIDE SEQUENCE [LARGE SCALE GENOMIC DNA]</scope>
    <source>
        <strain evidence="2 3">LMG 30558</strain>
    </source>
</reference>
<comment type="caution">
    <text evidence="2">The sequence shown here is derived from an EMBL/GenBank/DDBJ whole genome shotgun (WGS) entry which is preliminary data.</text>
</comment>
<evidence type="ECO:0000256" key="1">
    <source>
        <dbReference type="SAM" id="MobiDB-lite"/>
    </source>
</evidence>
<proteinExistence type="predicted"/>
<name>A0ABR9SKF7_9BURK</name>
<accession>A0ABR9SKF7</accession>
<feature type="compositionally biased region" description="Pro residues" evidence="1">
    <location>
        <begin position="162"/>
        <end position="173"/>
    </location>
</feature>
<evidence type="ECO:0000313" key="2">
    <source>
        <dbReference type="EMBL" id="MBE7942838.1"/>
    </source>
</evidence>
<sequence length="173" mass="19418">MDRIFQGRYTADVEGPFVVFLIGLRINRLWAVHKWLPVARAMGPMLAELQAQPDMGLLHAETYLYWRGVALVQYWRSFEQLDRFARNPQASHLGAWKRFNQAVGADGSVGIWHETYLVQPGGYECIYGNMPRRGLARVGTHGPATGARLTARRRAGMEGEPAVPPYPNPDGGR</sequence>
<dbReference type="Pfam" id="PF13826">
    <property type="entry name" value="Monooxy_af470-like"/>
    <property type="match status" value="1"/>
</dbReference>
<organism evidence="2 3">
    <name type="scientific">Ramlibacter aquaticus</name>
    <dbReference type="NCBI Taxonomy" id="2780094"/>
    <lineage>
        <taxon>Bacteria</taxon>
        <taxon>Pseudomonadati</taxon>
        <taxon>Pseudomonadota</taxon>
        <taxon>Betaproteobacteria</taxon>
        <taxon>Burkholderiales</taxon>
        <taxon>Comamonadaceae</taxon>
        <taxon>Ramlibacter</taxon>
    </lineage>
</organism>
<keyword evidence="3" id="KW-1185">Reference proteome</keyword>
<dbReference type="Proteomes" id="UP000715965">
    <property type="component" value="Unassembled WGS sequence"/>
</dbReference>
<protein>
    <submittedName>
        <fullName evidence="2">DUF4188 domain-containing protein</fullName>
    </submittedName>
</protein>
<dbReference type="EMBL" id="JADDOJ010000161">
    <property type="protein sequence ID" value="MBE7942838.1"/>
    <property type="molecule type" value="Genomic_DNA"/>
</dbReference>
<evidence type="ECO:0000313" key="3">
    <source>
        <dbReference type="Proteomes" id="UP000715965"/>
    </source>
</evidence>
<dbReference type="RefSeq" id="WP_193782381.1">
    <property type="nucleotide sequence ID" value="NZ_JADDOJ010000161.1"/>
</dbReference>
<gene>
    <name evidence="2" type="ORF">IM725_19915</name>
</gene>